<evidence type="ECO:0000313" key="5">
    <source>
        <dbReference type="EMBL" id="CAL4112549.1"/>
    </source>
</evidence>
<comment type="caution">
    <text evidence="5">The sequence shown here is derived from an EMBL/GenBank/DDBJ whole genome shotgun (WGS) entry which is preliminary data.</text>
</comment>
<evidence type="ECO:0000256" key="1">
    <source>
        <dbReference type="ARBA" id="ARBA00009995"/>
    </source>
</evidence>
<dbReference type="Pfam" id="PF00201">
    <property type="entry name" value="UDPGT"/>
    <property type="match status" value="1"/>
</dbReference>
<dbReference type="Proteomes" id="UP001497623">
    <property type="component" value="Unassembled WGS sequence"/>
</dbReference>
<keyword evidence="3" id="KW-0808">Transferase</keyword>
<protein>
    <recommendedName>
        <fullName evidence="7">Glucuronosyltransferase</fullName>
    </recommendedName>
</protein>
<dbReference type="GO" id="GO:0008194">
    <property type="term" value="F:UDP-glycosyltransferase activity"/>
    <property type="evidence" value="ECO:0007669"/>
    <property type="project" value="InterPro"/>
</dbReference>
<keyword evidence="6" id="KW-1185">Reference proteome</keyword>
<evidence type="ECO:0000256" key="4">
    <source>
        <dbReference type="SAM" id="Phobius"/>
    </source>
</evidence>
<dbReference type="AlphaFoldDB" id="A0AAV2R794"/>
<keyword evidence="2" id="KW-0328">Glycosyltransferase</keyword>
<keyword evidence="4" id="KW-0812">Transmembrane</keyword>
<dbReference type="FunFam" id="3.40.50.2000:FF:000050">
    <property type="entry name" value="UDP-glucuronosyltransferase"/>
    <property type="match status" value="1"/>
</dbReference>
<dbReference type="PANTHER" id="PTHR48043:SF159">
    <property type="entry name" value="EG:EG0003.4 PROTEIN-RELATED"/>
    <property type="match status" value="1"/>
</dbReference>
<name>A0AAV2R794_MEGNR</name>
<feature type="non-terminal residue" evidence="5">
    <location>
        <position position="1"/>
    </location>
</feature>
<evidence type="ECO:0008006" key="7">
    <source>
        <dbReference type="Google" id="ProtNLM"/>
    </source>
</evidence>
<dbReference type="PANTHER" id="PTHR48043">
    <property type="entry name" value="EG:EG0003.4 PROTEIN-RELATED"/>
    <property type="match status" value="1"/>
</dbReference>
<gene>
    <name evidence="5" type="ORF">MNOR_LOCUS19924</name>
</gene>
<evidence type="ECO:0000256" key="2">
    <source>
        <dbReference type="ARBA" id="ARBA00022676"/>
    </source>
</evidence>
<accession>A0AAV2R794</accession>
<dbReference type="CDD" id="cd03784">
    <property type="entry name" value="GT1_Gtf-like"/>
    <property type="match status" value="1"/>
</dbReference>
<dbReference type="Gene3D" id="3.40.50.2000">
    <property type="entry name" value="Glycogen Phosphorylase B"/>
    <property type="match status" value="1"/>
</dbReference>
<keyword evidence="4" id="KW-0472">Membrane</keyword>
<reference evidence="5 6" key="1">
    <citation type="submission" date="2024-05" db="EMBL/GenBank/DDBJ databases">
        <authorList>
            <person name="Wallberg A."/>
        </authorList>
    </citation>
    <scope>NUCLEOTIDE SEQUENCE [LARGE SCALE GENOMIC DNA]</scope>
</reference>
<sequence>NSLVTDVFVGSSSLEDQNIFELDMMKIISYIKESQLQVCNMMYTNKEVINIWRNRNDFDAIIAFSHSNEIIAPFLIDYHGAYIGLNTIGIEAYQIGNQGNRLPKSVTPFITLNFDENMNFFERVLNILIEVVLMQTYYISMLPQLQAEVEEYFPGMPPVLDLYGNYSLLLLNSHFAMDGLNPLLPNQVEIGTITARLAQPLPKDLGEFVDGAEHGVIYFSLGSMAKSVDIPKTQLAMLLEAFRHLPQRVVWKFEGDHIENLPSNVITRKWFSQQDILGHPKTLLFISHCGNFGTQEAKYHGVPVLGVPISFDQHRNAAHLAKKGYGLVLNWDEMTEEAILKNVNILIKDTLYRDRIQAVSKALQDQKESPKERAVWWIEYAIRHKNAPHMHYAGKNLNTLQYHMIDVWAFLIAVLMLWLCLSYCCIRRCWKKVLGNKSKQE</sequence>
<feature type="transmembrane region" description="Helical" evidence="4">
    <location>
        <begin position="407"/>
        <end position="426"/>
    </location>
</feature>
<proteinExistence type="inferred from homology"/>
<organism evidence="5 6">
    <name type="scientific">Meganyctiphanes norvegica</name>
    <name type="common">Northern krill</name>
    <name type="synonym">Thysanopoda norvegica</name>
    <dbReference type="NCBI Taxonomy" id="48144"/>
    <lineage>
        <taxon>Eukaryota</taxon>
        <taxon>Metazoa</taxon>
        <taxon>Ecdysozoa</taxon>
        <taxon>Arthropoda</taxon>
        <taxon>Crustacea</taxon>
        <taxon>Multicrustacea</taxon>
        <taxon>Malacostraca</taxon>
        <taxon>Eumalacostraca</taxon>
        <taxon>Eucarida</taxon>
        <taxon>Euphausiacea</taxon>
        <taxon>Euphausiidae</taxon>
        <taxon>Meganyctiphanes</taxon>
    </lineage>
</organism>
<evidence type="ECO:0000256" key="3">
    <source>
        <dbReference type="ARBA" id="ARBA00022679"/>
    </source>
</evidence>
<dbReference type="EMBL" id="CAXKWB010015051">
    <property type="protein sequence ID" value="CAL4112549.1"/>
    <property type="molecule type" value="Genomic_DNA"/>
</dbReference>
<dbReference type="SUPFAM" id="SSF53756">
    <property type="entry name" value="UDP-Glycosyltransferase/glycogen phosphorylase"/>
    <property type="match status" value="1"/>
</dbReference>
<keyword evidence="4" id="KW-1133">Transmembrane helix</keyword>
<comment type="similarity">
    <text evidence="1">Belongs to the UDP-glycosyltransferase family.</text>
</comment>
<evidence type="ECO:0000313" key="6">
    <source>
        <dbReference type="Proteomes" id="UP001497623"/>
    </source>
</evidence>
<dbReference type="InterPro" id="IPR050271">
    <property type="entry name" value="UDP-glycosyltransferase"/>
</dbReference>
<dbReference type="InterPro" id="IPR002213">
    <property type="entry name" value="UDP_glucos_trans"/>
</dbReference>